<feature type="region of interest" description="Disordered" evidence="1">
    <location>
        <begin position="76"/>
        <end position="96"/>
    </location>
</feature>
<name>R7SG17_FOMME</name>
<protein>
    <submittedName>
        <fullName evidence="2">Uncharacterized protein</fullName>
    </submittedName>
</protein>
<evidence type="ECO:0000313" key="3">
    <source>
        <dbReference type="Proteomes" id="UP000053630"/>
    </source>
</evidence>
<dbReference type="EMBL" id="JH718942">
    <property type="protein sequence ID" value="EJC97355.1"/>
    <property type="molecule type" value="Genomic_DNA"/>
</dbReference>
<accession>R7SG17</accession>
<proteinExistence type="predicted"/>
<reference evidence="3" key="1">
    <citation type="journal article" date="2012" name="Science">
        <title>The Paleozoic origin of enzymatic lignin decomposition reconstructed from 31 fungal genomes.</title>
        <authorList>
            <person name="Floudas D."/>
            <person name="Binder M."/>
            <person name="Riley R."/>
            <person name="Barry K."/>
            <person name="Blanchette R.A."/>
            <person name="Henrissat B."/>
            <person name="Martinez A.T."/>
            <person name="Otillar R."/>
            <person name="Spatafora J.W."/>
            <person name="Yadav J.S."/>
            <person name="Aerts A."/>
            <person name="Benoit I."/>
            <person name="Boyd A."/>
            <person name="Carlson A."/>
            <person name="Copeland A."/>
            <person name="Coutinho P.M."/>
            <person name="de Vries R.P."/>
            <person name="Ferreira P."/>
            <person name="Findley K."/>
            <person name="Foster B."/>
            <person name="Gaskell J."/>
            <person name="Glotzer D."/>
            <person name="Gorecki P."/>
            <person name="Heitman J."/>
            <person name="Hesse C."/>
            <person name="Hori C."/>
            <person name="Igarashi K."/>
            <person name="Jurgens J.A."/>
            <person name="Kallen N."/>
            <person name="Kersten P."/>
            <person name="Kohler A."/>
            <person name="Kuees U."/>
            <person name="Kumar T.K.A."/>
            <person name="Kuo A."/>
            <person name="LaButti K."/>
            <person name="Larrondo L.F."/>
            <person name="Lindquist E."/>
            <person name="Ling A."/>
            <person name="Lombard V."/>
            <person name="Lucas S."/>
            <person name="Lundell T."/>
            <person name="Martin R."/>
            <person name="McLaughlin D.J."/>
            <person name="Morgenstern I."/>
            <person name="Morin E."/>
            <person name="Murat C."/>
            <person name="Nagy L.G."/>
            <person name="Nolan M."/>
            <person name="Ohm R.A."/>
            <person name="Patyshakuliyeva A."/>
            <person name="Rokas A."/>
            <person name="Ruiz-Duenas F.J."/>
            <person name="Sabat G."/>
            <person name="Salamov A."/>
            <person name="Samejima M."/>
            <person name="Schmutz J."/>
            <person name="Slot J.C."/>
            <person name="St John F."/>
            <person name="Stenlid J."/>
            <person name="Sun H."/>
            <person name="Sun S."/>
            <person name="Syed K."/>
            <person name="Tsang A."/>
            <person name="Wiebenga A."/>
            <person name="Young D."/>
            <person name="Pisabarro A."/>
            <person name="Eastwood D.C."/>
            <person name="Martin F."/>
            <person name="Cullen D."/>
            <person name="Grigoriev I.V."/>
            <person name="Hibbett D.S."/>
        </authorList>
    </citation>
    <scope>NUCLEOTIDE SEQUENCE [LARGE SCALE GENOMIC DNA]</scope>
    <source>
        <strain evidence="3">MF3/22</strain>
    </source>
</reference>
<dbReference type="GeneID" id="18676061"/>
<gene>
    <name evidence="2" type="ORF">FOMMEDRAFT_163791</name>
</gene>
<organism evidence="2 3">
    <name type="scientific">Fomitiporia mediterranea (strain MF3/22)</name>
    <name type="common">Grapevine white-rot fungus</name>
    <dbReference type="NCBI Taxonomy" id="694068"/>
    <lineage>
        <taxon>Eukaryota</taxon>
        <taxon>Fungi</taxon>
        <taxon>Dikarya</taxon>
        <taxon>Basidiomycota</taxon>
        <taxon>Agaricomycotina</taxon>
        <taxon>Agaricomycetes</taxon>
        <taxon>Hymenochaetales</taxon>
        <taxon>Hymenochaetaceae</taxon>
        <taxon>Fomitiporia</taxon>
    </lineage>
</organism>
<evidence type="ECO:0000256" key="1">
    <source>
        <dbReference type="SAM" id="MobiDB-lite"/>
    </source>
</evidence>
<sequence>MPNDFSNNSMHSHTSSRSAAQATIGEYALATMSMYDHSSGAILSPTPRALLPHLPSYTCRHPRWAHAVAPLLSRLRLPSTSPSPFEPERPRETPCNRRLKRTRTDTVSSAVRISLFNTPDLNLHTPLILAARCRGARSLNHHNLLDLNSHLLAIQLAGTEQRPKHGDEGYVERPENAFILFQHKSYSQKNEAEAAGGVGCACKDGSTADAVITVEPLNALTFGWSVWIWSRDGPGNRHP</sequence>
<dbReference type="Proteomes" id="UP000053630">
    <property type="component" value="Unassembled WGS sequence"/>
</dbReference>
<keyword evidence="3" id="KW-1185">Reference proteome</keyword>
<evidence type="ECO:0000313" key="2">
    <source>
        <dbReference type="EMBL" id="EJC97355.1"/>
    </source>
</evidence>
<feature type="compositionally biased region" description="Basic and acidic residues" evidence="1">
    <location>
        <begin position="86"/>
        <end position="95"/>
    </location>
</feature>
<dbReference type="AlphaFoldDB" id="R7SG17"/>
<dbReference type="RefSeq" id="XP_007272382.1">
    <property type="nucleotide sequence ID" value="XM_007272320.1"/>
</dbReference>
<dbReference type="KEGG" id="fme:FOMMEDRAFT_163791"/>